<dbReference type="Gene3D" id="3.30.420.10">
    <property type="entry name" value="Ribonuclease H-like superfamily/Ribonuclease H"/>
    <property type="match status" value="1"/>
</dbReference>
<dbReference type="AlphaFoldDB" id="A0AAD5UTF5"/>
<dbReference type="SUPFAM" id="SSF53098">
    <property type="entry name" value="Ribonuclease H-like"/>
    <property type="match status" value="1"/>
</dbReference>
<dbReference type="Pfam" id="PF16486">
    <property type="entry name" value="ArgoN"/>
    <property type="match status" value="1"/>
</dbReference>
<evidence type="ECO:0008006" key="7">
    <source>
        <dbReference type="Google" id="ProtNLM"/>
    </source>
</evidence>
<keyword evidence="6" id="KW-1185">Reference proteome</keyword>
<dbReference type="Proteomes" id="UP001212997">
    <property type="component" value="Unassembled WGS sequence"/>
</dbReference>
<feature type="domain" description="Piwi" evidence="4">
    <location>
        <begin position="485"/>
        <end position="792"/>
    </location>
</feature>
<dbReference type="InterPro" id="IPR036397">
    <property type="entry name" value="RNaseH_sf"/>
</dbReference>
<dbReference type="EMBL" id="JANAWD010000608">
    <property type="protein sequence ID" value="KAJ3477303.1"/>
    <property type="molecule type" value="Genomic_DNA"/>
</dbReference>
<evidence type="ECO:0000259" key="3">
    <source>
        <dbReference type="PROSITE" id="PS50821"/>
    </source>
</evidence>
<dbReference type="CDD" id="cd02846">
    <property type="entry name" value="PAZ_argonaute_like"/>
    <property type="match status" value="1"/>
</dbReference>
<evidence type="ECO:0000313" key="5">
    <source>
        <dbReference type="EMBL" id="KAJ3477303.1"/>
    </source>
</evidence>
<dbReference type="Pfam" id="PF02170">
    <property type="entry name" value="PAZ"/>
    <property type="match status" value="1"/>
</dbReference>
<comment type="caution">
    <text evidence="5">The sequence shown here is derived from an EMBL/GenBank/DDBJ whole genome shotgun (WGS) entry which is preliminary data.</text>
</comment>
<feature type="domain" description="PAZ" evidence="3">
    <location>
        <begin position="205"/>
        <end position="300"/>
    </location>
</feature>
<dbReference type="GO" id="GO:0003723">
    <property type="term" value="F:RNA binding"/>
    <property type="evidence" value="ECO:0007669"/>
    <property type="project" value="InterPro"/>
</dbReference>
<dbReference type="Gene3D" id="3.40.50.2300">
    <property type="match status" value="1"/>
</dbReference>
<accession>A0AAD5UTF5</accession>
<evidence type="ECO:0000256" key="1">
    <source>
        <dbReference type="RuleBase" id="RU361178"/>
    </source>
</evidence>
<dbReference type="InterPro" id="IPR032474">
    <property type="entry name" value="Argonaute_N"/>
</dbReference>
<dbReference type="PROSITE" id="PS50822">
    <property type="entry name" value="PIWI"/>
    <property type="match status" value="1"/>
</dbReference>
<evidence type="ECO:0000256" key="2">
    <source>
        <dbReference type="SAM" id="MobiDB-lite"/>
    </source>
</evidence>
<dbReference type="Gene3D" id="2.170.260.10">
    <property type="entry name" value="paz domain"/>
    <property type="match status" value="1"/>
</dbReference>
<dbReference type="SUPFAM" id="SSF101690">
    <property type="entry name" value="PAZ domain"/>
    <property type="match status" value="1"/>
</dbReference>
<protein>
    <recommendedName>
        <fullName evidence="7">Piwi-domain-containing protein</fullName>
    </recommendedName>
</protein>
<dbReference type="InterPro" id="IPR036085">
    <property type="entry name" value="PAZ_dom_sf"/>
</dbReference>
<comment type="similarity">
    <text evidence="1">Belongs to the argonaute family.</text>
</comment>
<dbReference type="InterPro" id="IPR045246">
    <property type="entry name" value="Piwi_ago-like"/>
</dbReference>
<dbReference type="CDD" id="cd04657">
    <property type="entry name" value="Piwi_ago-like"/>
    <property type="match status" value="1"/>
</dbReference>
<dbReference type="Pfam" id="PF08699">
    <property type="entry name" value="ArgoL1"/>
    <property type="match status" value="1"/>
</dbReference>
<dbReference type="PANTHER" id="PTHR22891">
    <property type="entry name" value="EUKARYOTIC TRANSLATION INITIATION FACTOR 2C"/>
    <property type="match status" value="1"/>
</dbReference>
<dbReference type="Pfam" id="PF16488">
    <property type="entry name" value="ArgoL2"/>
    <property type="match status" value="1"/>
</dbReference>
<dbReference type="Pfam" id="PF02171">
    <property type="entry name" value="Piwi"/>
    <property type="match status" value="1"/>
</dbReference>
<dbReference type="InterPro" id="IPR014811">
    <property type="entry name" value="ArgoL1"/>
</dbReference>
<dbReference type="SMART" id="SM00949">
    <property type="entry name" value="PAZ"/>
    <property type="match status" value="1"/>
</dbReference>
<dbReference type="InterPro" id="IPR003100">
    <property type="entry name" value="PAZ_dom"/>
</dbReference>
<evidence type="ECO:0000259" key="4">
    <source>
        <dbReference type="PROSITE" id="PS50822"/>
    </source>
</evidence>
<name>A0AAD5UTF5_9APHY</name>
<evidence type="ECO:0000313" key="6">
    <source>
        <dbReference type="Proteomes" id="UP001212997"/>
    </source>
</evidence>
<feature type="region of interest" description="Disordered" evidence="2">
    <location>
        <begin position="64"/>
        <end position="88"/>
    </location>
</feature>
<organism evidence="5 6">
    <name type="scientific">Meripilus lineatus</name>
    <dbReference type="NCBI Taxonomy" id="2056292"/>
    <lineage>
        <taxon>Eukaryota</taxon>
        <taxon>Fungi</taxon>
        <taxon>Dikarya</taxon>
        <taxon>Basidiomycota</taxon>
        <taxon>Agaricomycotina</taxon>
        <taxon>Agaricomycetes</taxon>
        <taxon>Polyporales</taxon>
        <taxon>Meripilaceae</taxon>
        <taxon>Meripilus</taxon>
    </lineage>
</organism>
<reference evidence="5" key="1">
    <citation type="submission" date="2022-07" db="EMBL/GenBank/DDBJ databases">
        <title>Genome Sequence of Physisporinus lineatus.</title>
        <authorList>
            <person name="Buettner E."/>
        </authorList>
    </citation>
    <scope>NUCLEOTIDE SEQUENCE</scope>
    <source>
        <strain evidence="5">VT162</strain>
    </source>
</reference>
<dbReference type="InterPro" id="IPR012337">
    <property type="entry name" value="RNaseH-like_sf"/>
</dbReference>
<dbReference type="PROSITE" id="PS50821">
    <property type="entry name" value="PAZ"/>
    <property type="match status" value="1"/>
</dbReference>
<dbReference type="InterPro" id="IPR003165">
    <property type="entry name" value="Piwi"/>
</dbReference>
<gene>
    <name evidence="5" type="ORF">NLI96_g10559</name>
</gene>
<dbReference type="SMART" id="SM00950">
    <property type="entry name" value="Piwi"/>
    <property type="match status" value="1"/>
</dbReference>
<dbReference type="SMART" id="SM01163">
    <property type="entry name" value="DUF1785"/>
    <property type="match status" value="1"/>
</dbReference>
<dbReference type="InterPro" id="IPR032472">
    <property type="entry name" value="ArgoL2"/>
</dbReference>
<sequence length="837" mass="92917">MYDYDVAISPPSDNRRVKRRIFYLAEATQAWANAGMTGKVAHDFSSRLVSSFELPQPLTIEVALTDEEEHTPAPAKGSKKPGAKKDKGPKVFTLTFNLTRSLETASLMSHLDGERQYRNYDTAPVVAALNILLMAHPNRLNGTGVMVGRNKFFHPSQEDPPFDIGGGLEAWRGFYTSVRPAHKQLMVNINVCTTAFYKTGNLADRMWEFMQASFGARPAAFAKGVRVKTTHLGFQKSIKTVSRLNSRQHSFDAEGMGRVTVEQYFQRKYQITLRYPELPLVDVGGAKANLLPPELCEILEKQPFRGKLLDEHTSEMIKVACNPPNLNAQAIVGRGLRELGFTQAVDPLKAFGIKVGNEMAIVPARILPSPRIRYGQGAPLVDERASWNLKNVKFAVGGRLINWGVLLIADNGRDEFSGPGDPALSNIITGFRTMCKDSGMNVDQAFPQIVSARMPPKDPSGDPIRMRCRQVIRDTLRTMNPKPTVVLVILSNGDRHIYAGIKHLCDVMLDVATVCVQVGKIRKERGQLQYYANVALKLNMKMGGVNHTLEHRNSQWMKQKPTMLVGMDVTHPGYGTIKDTPSIAAVVASIDVHFGQFPASLRIQESKKEMITDLCGMMVDRITAFRNKSRVLPARVIVYRDGVSEGQFNIVKQDELPEIKKAFKKFSDGAKPYLPQLTIVICGKRHHTRFYPTEPGQADRDGNPLPGTVVDRGVTAIYEFDFFLQAHGGLQGTTRPTHYYVVHDENEFKADQLQTLTNDVSYMFSRATKAVSLASPAYYADLACERGRCYLHSLLNGVSPAGGTTVASATAEEVMAEARRMWANGVGRGLSETMFYL</sequence>
<proteinExistence type="inferred from homology"/>